<name>A0AAE0N5I1_9PEZI</name>
<dbReference type="Proteomes" id="UP001287356">
    <property type="component" value="Unassembled WGS sequence"/>
</dbReference>
<gene>
    <name evidence="3" type="ORF">B0T24DRAFT_627659</name>
</gene>
<dbReference type="GO" id="GO:0016758">
    <property type="term" value="F:hexosyltransferase activity"/>
    <property type="evidence" value="ECO:0007669"/>
    <property type="project" value="UniProtKB-ARBA"/>
</dbReference>
<comment type="caution">
    <text evidence="3">The sequence shown here is derived from an EMBL/GenBank/DDBJ whole genome shotgun (WGS) entry which is preliminary data.</text>
</comment>
<evidence type="ECO:0000256" key="1">
    <source>
        <dbReference type="ARBA" id="ARBA00022679"/>
    </source>
</evidence>
<dbReference type="InterPro" id="IPR050426">
    <property type="entry name" value="Glycosyltransferase_28"/>
</dbReference>
<accession>A0AAE0N5I1</accession>
<dbReference type="PANTHER" id="PTHR48050:SF13">
    <property type="entry name" value="STEROL 3-BETA-GLUCOSYLTRANSFERASE UGT80A2"/>
    <property type="match status" value="1"/>
</dbReference>
<keyword evidence="1" id="KW-0808">Transferase</keyword>
<organism evidence="3 4">
    <name type="scientific">Lasiosphaeria ovina</name>
    <dbReference type="NCBI Taxonomy" id="92902"/>
    <lineage>
        <taxon>Eukaryota</taxon>
        <taxon>Fungi</taxon>
        <taxon>Dikarya</taxon>
        <taxon>Ascomycota</taxon>
        <taxon>Pezizomycotina</taxon>
        <taxon>Sordariomycetes</taxon>
        <taxon>Sordariomycetidae</taxon>
        <taxon>Sordariales</taxon>
        <taxon>Lasiosphaeriaceae</taxon>
        <taxon>Lasiosphaeria</taxon>
    </lineage>
</organism>
<dbReference type="Pfam" id="PF06722">
    <property type="entry name" value="EryCIII-like_C"/>
    <property type="match status" value="1"/>
</dbReference>
<protein>
    <submittedName>
        <fullName evidence="3">Glycosyltransferase family 1 protein</fullName>
    </submittedName>
</protein>
<dbReference type="SUPFAM" id="SSF53756">
    <property type="entry name" value="UDP-Glycosyltransferase/glycogen phosphorylase"/>
    <property type="match status" value="1"/>
</dbReference>
<dbReference type="AlphaFoldDB" id="A0AAE0N5I1"/>
<dbReference type="InterPro" id="IPR010610">
    <property type="entry name" value="EryCIII-like_C"/>
</dbReference>
<dbReference type="InterPro" id="IPR002213">
    <property type="entry name" value="UDP_glucos_trans"/>
</dbReference>
<dbReference type="PANTHER" id="PTHR48050">
    <property type="entry name" value="STEROL 3-BETA-GLUCOSYLTRANSFERASE"/>
    <property type="match status" value="1"/>
</dbReference>
<dbReference type="GO" id="GO:0008194">
    <property type="term" value="F:UDP-glycosyltransferase activity"/>
    <property type="evidence" value="ECO:0007669"/>
    <property type="project" value="InterPro"/>
</dbReference>
<evidence type="ECO:0000313" key="3">
    <source>
        <dbReference type="EMBL" id="KAK3371025.1"/>
    </source>
</evidence>
<dbReference type="CDD" id="cd03784">
    <property type="entry name" value="GT1_Gtf-like"/>
    <property type="match status" value="1"/>
</dbReference>
<evidence type="ECO:0000313" key="4">
    <source>
        <dbReference type="Proteomes" id="UP001287356"/>
    </source>
</evidence>
<reference evidence="3" key="1">
    <citation type="journal article" date="2023" name="Mol. Phylogenet. Evol.">
        <title>Genome-scale phylogeny and comparative genomics of the fungal order Sordariales.</title>
        <authorList>
            <person name="Hensen N."/>
            <person name="Bonometti L."/>
            <person name="Westerberg I."/>
            <person name="Brannstrom I.O."/>
            <person name="Guillou S."/>
            <person name="Cros-Aarteil S."/>
            <person name="Calhoun S."/>
            <person name="Haridas S."/>
            <person name="Kuo A."/>
            <person name="Mondo S."/>
            <person name="Pangilinan J."/>
            <person name="Riley R."/>
            <person name="LaButti K."/>
            <person name="Andreopoulos B."/>
            <person name="Lipzen A."/>
            <person name="Chen C."/>
            <person name="Yan M."/>
            <person name="Daum C."/>
            <person name="Ng V."/>
            <person name="Clum A."/>
            <person name="Steindorff A."/>
            <person name="Ohm R.A."/>
            <person name="Martin F."/>
            <person name="Silar P."/>
            <person name="Natvig D.O."/>
            <person name="Lalanne C."/>
            <person name="Gautier V."/>
            <person name="Ament-Velasquez S.L."/>
            <person name="Kruys A."/>
            <person name="Hutchinson M.I."/>
            <person name="Powell A.J."/>
            <person name="Barry K."/>
            <person name="Miller A.N."/>
            <person name="Grigoriev I.V."/>
            <person name="Debuchy R."/>
            <person name="Gladieux P."/>
            <person name="Hiltunen Thoren M."/>
            <person name="Johannesson H."/>
        </authorList>
    </citation>
    <scope>NUCLEOTIDE SEQUENCE</scope>
    <source>
        <strain evidence="3">CBS 958.72</strain>
    </source>
</reference>
<evidence type="ECO:0000259" key="2">
    <source>
        <dbReference type="Pfam" id="PF06722"/>
    </source>
</evidence>
<dbReference type="EMBL" id="JAULSN010000005">
    <property type="protein sequence ID" value="KAK3371025.1"/>
    <property type="molecule type" value="Genomic_DNA"/>
</dbReference>
<reference evidence="3" key="2">
    <citation type="submission" date="2023-06" db="EMBL/GenBank/DDBJ databases">
        <authorList>
            <consortium name="Lawrence Berkeley National Laboratory"/>
            <person name="Haridas S."/>
            <person name="Hensen N."/>
            <person name="Bonometti L."/>
            <person name="Westerberg I."/>
            <person name="Brannstrom I.O."/>
            <person name="Guillou S."/>
            <person name="Cros-Aarteil S."/>
            <person name="Calhoun S."/>
            <person name="Kuo A."/>
            <person name="Mondo S."/>
            <person name="Pangilinan J."/>
            <person name="Riley R."/>
            <person name="Labutti K."/>
            <person name="Andreopoulos B."/>
            <person name="Lipzen A."/>
            <person name="Chen C."/>
            <person name="Yanf M."/>
            <person name="Daum C."/>
            <person name="Ng V."/>
            <person name="Clum A."/>
            <person name="Steindorff A."/>
            <person name="Ohm R."/>
            <person name="Martin F."/>
            <person name="Silar P."/>
            <person name="Natvig D."/>
            <person name="Lalanne C."/>
            <person name="Gautier V."/>
            <person name="Ament-Velasquez S.L."/>
            <person name="Kruys A."/>
            <person name="Hutchinson M.I."/>
            <person name="Powell A.J."/>
            <person name="Barry K."/>
            <person name="Miller A.N."/>
            <person name="Grigoriev I.V."/>
            <person name="Debuchy R."/>
            <person name="Gladieux P."/>
            <person name="Thoren M.H."/>
            <person name="Johannesson H."/>
        </authorList>
    </citation>
    <scope>NUCLEOTIDE SEQUENCE</scope>
    <source>
        <strain evidence="3">CBS 958.72</strain>
    </source>
</reference>
<dbReference type="Gene3D" id="3.40.50.2000">
    <property type="entry name" value="Glycogen Phosphorylase B"/>
    <property type="match status" value="2"/>
</dbReference>
<sequence>MGSVSNGTLDGFADHANHAAKEKPIILGLAFPSPGHIQGMVQVSTHLVSKGYKVFLIGYEDYQTSIEKGGAEFIRHPWRWVLPDPKSTEGMSLHDKLVSNLKFVFVDATPAAFSILKDTLERLRIEYPGRQVIVLYESLAQGVLPFMYGAPLPKGFDSMPKVINFSTTMDLSSDPLVPPFGPGLPYNPTEENIQIWKNIYDARVPSEKALNKHYDDTMRPLGATISMEGWLWDTSMRVGDITLLPTSASTDYPRQTKNPKIRYIGGLPLKPMNPDFVYPGWWSEITSNAALPASSPEKKKVVMVAQGTAMLDYSELIVPTIKALASRDNVILVATLGKRGASIALGEGEDPLTEIPANTKVIDYLPYDALLPYADVFICNAGYGGFMHGVMNGVPMVLAGTQADKAEVAARAEYVGVAVNLRVTSPSPGALRAGIDKVLSNESYKNKAVELKAENEAMDAMGQIEKIVEEFTE</sequence>
<feature type="domain" description="Erythromycin biosynthesis protein CIII-like C-terminal" evidence="2">
    <location>
        <begin position="350"/>
        <end position="462"/>
    </location>
</feature>
<proteinExistence type="predicted"/>
<keyword evidence="4" id="KW-1185">Reference proteome</keyword>